<dbReference type="SMART" id="SM00022">
    <property type="entry name" value="PLAc"/>
    <property type="match status" value="1"/>
</dbReference>
<evidence type="ECO:0000256" key="8">
    <source>
        <dbReference type="PROSITE-ProRule" id="PRU00555"/>
    </source>
</evidence>
<dbReference type="Pfam" id="PF01735">
    <property type="entry name" value="PLA2_B"/>
    <property type="match status" value="1"/>
</dbReference>
<organism evidence="11 12">
    <name type="scientific">Kuraishia capsulata CBS 1993</name>
    <dbReference type="NCBI Taxonomy" id="1382522"/>
    <lineage>
        <taxon>Eukaryota</taxon>
        <taxon>Fungi</taxon>
        <taxon>Dikarya</taxon>
        <taxon>Ascomycota</taxon>
        <taxon>Saccharomycotina</taxon>
        <taxon>Pichiomycetes</taxon>
        <taxon>Pichiales</taxon>
        <taxon>Pichiaceae</taxon>
        <taxon>Kuraishia</taxon>
    </lineage>
</organism>
<dbReference type="InterPro" id="IPR016035">
    <property type="entry name" value="Acyl_Trfase/lysoPLipase"/>
</dbReference>
<dbReference type="PROSITE" id="PS51210">
    <property type="entry name" value="PLA2C"/>
    <property type="match status" value="1"/>
</dbReference>
<keyword evidence="5 8" id="KW-0442">Lipid degradation</keyword>
<dbReference type="Proteomes" id="UP000019384">
    <property type="component" value="Unassembled WGS sequence"/>
</dbReference>
<dbReference type="GO" id="GO:0004623">
    <property type="term" value="F:phospholipase A2 activity"/>
    <property type="evidence" value="ECO:0007669"/>
    <property type="project" value="TreeGrafter"/>
</dbReference>
<comment type="similarity">
    <text evidence="1 9">Belongs to the lysophospholipase family.</text>
</comment>
<evidence type="ECO:0000256" key="5">
    <source>
        <dbReference type="ARBA" id="ARBA00022963"/>
    </source>
</evidence>
<evidence type="ECO:0000313" key="11">
    <source>
        <dbReference type="EMBL" id="CDK25133.1"/>
    </source>
</evidence>
<dbReference type="PANTHER" id="PTHR10728">
    <property type="entry name" value="CYTOSOLIC PHOSPHOLIPASE A2"/>
    <property type="match status" value="1"/>
</dbReference>
<keyword evidence="12" id="KW-1185">Reference proteome</keyword>
<evidence type="ECO:0000313" key="12">
    <source>
        <dbReference type="Proteomes" id="UP000019384"/>
    </source>
</evidence>
<evidence type="ECO:0000256" key="3">
    <source>
        <dbReference type="ARBA" id="ARBA00022729"/>
    </source>
</evidence>
<evidence type="ECO:0000256" key="6">
    <source>
        <dbReference type="ARBA" id="ARBA00023098"/>
    </source>
</evidence>
<dbReference type="EMBL" id="HG793125">
    <property type="protein sequence ID" value="CDK25133.1"/>
    <property type="molecule type" value="Genomic_DNA"/>
</dbReference>
<evidence type="ECO:0000256" key="4">
    <source>
        <dbReference type="ARBA" id="ARBA00022801"/>
    </source>
</evidence>
<evidence type="ECO:0000259" key="10">
    <source>
        <dbReference type="PROSITE" id="PS51210"/>
    </source>
</evidence>
<comment type="catalytic activity">
    <reaction evidence="9">
        <text>a 1-acyl-sn-glycero-3-phosphocholine + H2O = sn-glycerol 3-phosphocholine + a fatty acid + H(+)</text>
        <dbReference type="Rhea" id="RHEA:15177"/>
        <dbReference type="ChEBI" id="CHEBI:15377"/>
        <dbReference type="ChEBI" id="CHEBI:15378"/>
        <dbReference type="ChEBI" id="CHEBI:16870"/>
        <dbReference type="ChEBI" id="CHEBI:28868"/>
        <dbReference type="ChEBI" id="CHEBI:58168"/>
        <dbReference type="EC" id="3.1.1.5"/>
    </reaction>
</comment>
<feature type="chain" id="PRO_5005151025" description="Lysophospholipase" evidence="9">
    <location>
        <begin position="22"/>
        <end position="560"/>
    </location>
</feature>
<dbReference type="GO" id="GO:0005886">
    <property type="term" value="C:plasma membrane"/>
    <property type="evidence" value="ECO:0007669"/>
    <property type="project" value="TreeGrafter"/>
</dbReference>
<reference evidence="11" key="2">
    <citation type="submission" date="2014-02" db="EMBL/GenBank/DDBJ databases">
        <title>Complete DNA sequence of /Kuraishia capsulata/ illustrates novel genomic features among budding yeasts (/Saccharomycotina/).</title>
        <authorList>
            <person name="Morales L."/>
            <person name="Noel B."/>
            <person name="Porcel B."/>
            <person name="Marcet-Houben M."/>
            <person name="Hullo M-F."/>
            <person name="Sacerdot C."/>
            <person name="Tekaia F."/>
            <person name="Leh-Louis V."/>
            <person name="Despons L."/>
            <person name="Khanna V."/>
            <person name="Aury J-M."/>
            <person name="Barbe V."/>
            <person name="Couloux A."/>
            <person name="Labadie K."/>
            <person name="Pelletier E."/>
            <person name="Souciet J-L."/>
            <person name="Boekhout T."/>
            <person name="Gabaldon T."/>
            <person name="Wincker P."/>
            <person name="Dujon B."/>
        </authorList>
    </citation>
    <scope>NUCLEOTIDE SEQUENCE</scope>
    <source>
        <strain evidence="11">CBS 1993</strain>
    </source>
</reference>
<dbReference type="GO" id="GO:0005576">
    <property type="term" value="C:extracellular region"/>
    <property type="evidence" value="ECO:0007669"/>
    <property type="project" value="TreeGrafter"/>
</dbReference>
<dbReference type="GO" id="GO:0004622">
    <property type="term" value="F:phosphatidylcholine lysophospholipase activity"/>
    <property type="evidence" value="ECO:0007669"/>
    <property type="project" value="UniProtKB-EC"/>
</dbReference>
<feature type="signal peptide" evidence="9">
    <location>
        <begin position="1"/>
        <end position="21"/>
    </location>
</feature>
<dbReference type="SUPFAM" id="SSF52151">
    <property type="entry name" value="FabD/lysophospholipase-like"/>
    <property type="match status" value="1"/>
</dbReference>
<accession>W6MHH3</accession>
<dbReference type="STRING" id="1382522.W6MHH3"/>
<feature type="domain" description="PLA2c" evidence="10">
    <location>
        <begin position="28"/>
        <end position="560"/>
    </location>
</feature>
<dbReference type="Gene3D" id="3.40.1090.10">
    <property type="entry name" value="Cytosolic phospholipase A2 catalytic domain"/>
    <property type="match status" value="1"/>
</dbReference>
<evidence type="ECO:0000256" key="7">
    <source>
        <dbReference type="ARBA" id="ARBA00023180"/>
    </source>
</evidence>
<dbReference type="GO" id="GO:0046475">
    <property type="term" value="P:glycerophospholipid catabolic process"/>
    <property type="evidence" value="ECO:0007669"/>
    <property type="project" value="TreeGrafter"/>
</dbReference>
<dbReference type="GeneID" id="34518533"/>
<dbReference type="RefSeq" id="XP_022457145.1">
    <property type="nucleotide sequence ID" value="XM_022605703.1"/>
</dbReference>
<evidence type="ECO:0000256" key="9">
    <source>
        <dbReference type="RuleBase" id="RU362103"/>
    </source>
</evidence>
<keyword evidence="3 9" id="KW-0732">Signal</keyword>
<dbReference type="GO" id="GO:0005829">
    <property type="term" value="C:cytosol"/>
    <property type="evidence" value="ECO:0007669"/>
    <property type="project" value="TreeGrafter"/>
</dbReference>
<dbReference type="GO" id="GO:0005783">
    <property type="term" value="C:endoplasmic reticulum"/>
    <property type="evidence" value="ECO:0007669"/>
    <property type="project" value="TreeGrafter"/>
</dbReference>
<gene>
    <name evidence="11" type="ORF">KUCA_T00001100001</name>
</gene>
<protein>
    <recommendedName>
        <fullName evidence="2 9">Lysophospholipase</fullName>
        <ecNumber evidence="2 9">3.1.1.5</ecNumber>
    </recommendedName>
</protein>
<proteinExistence type="inferred from homology"/>
<keyword evidence="6 8" id="KW-0443">Lipid metabolism</keyword>
<evidence type="ECO:0000256" key="2">
    <source>
        <dbReference type="ARBA" id="ARBA00013274"/>
    </source>
</evidence>
<dbReference type="AlphaFoldDB" id="W6MHH3"/>
<dbReference type="InterPro" id="IPR002642">
    <property type="entry name" value="LysoPLipase_cat_dom"/>
</dbReference>
<keyword evidence="7" id="KW-0325">Glycoprotein</keyword>
<dbReference type="PANTHER" id="PTHR10728:SF33">
    <property type="entry name" value="LYSOPHOSPHOLIPASE 1-RELATED"/>
    <property type="match status" value="1"/>
</dbReference>
<sequence>MRQSLLNVLLLLLSLAGLVVSYAPTKAHCPKHEQSLLRTAKSLSDDETKWIAKRQKKTTKSFIKFLEGSNLTDFTEYDSVKDLVHSFKKPVTLAAAFSGGGYRAMLNGAGQLAALDSRTEGADEHGLGGLLESLTYISGLSGGSWLLGTVVLNEWASIQSIIDQEKIWNLTSSILYPSTSSTKNLLYFEKLFKAAVSKKEAGFDISAIDIWGLALANQFFPTLEYDNLTWSGVQKLDAFRNHDMPFPVISTNSGPPGSNLSALDAISTEFNPYEFGSWHRYVNSFTDLTYLGTDVVNGKPTGKECTKGFDNAAFIIGSSSDIFVGTGAAILFAGLGAYTALPEVADYLDQLNPEYESYAIYKPSPFYEFDNDLNPFLQVSEILLSADGGSSDEVVPFEPLIQPIRGVSTIFAFDSSADTDENWPDGESLWYTYERLQTYDNGSIPFPEMPTPETFISKGLNKRPTFFGCKADSDVPLVVYVPNINVSHASNVSTSTLSFSDEQKLAFIKNGFEGATRNNLTEDSNYRTCIACASIAKSLQENNIEFGTQCQSCFDDYCYN</sequence>
<dbReference type="EC" id="3.1.1.5" evidence="2 9"/>
<dbReference type="HOGENOM" id="CLU_014602_3_0_1"/>
<dbReference type="OrthoDB" id="4084751at2759"/>
<evidence type="ECO:0000256" key="1">
    <source>
        <dbReference type="ARBA" id="ARBA00008780"/>
    </source>
</evidence>
<keyword evidence="4 8" id="KW-0378">Hydrolase</keyword>
<name>W6MHH3_9ASCO</name>
<reference evidence="11" key="1">
    <citation type="submission" date="2013-12" db="EMBL/GenBank/DDBJ databases">
        <authorList>
            <person name="Genoscope - CEA"/>
        </authorList>
    </citation>
    <scope>NUCLEOTIDE SEQUENCE</scope>
    <source>
        <strain evidence="11">CBS 1993</strain>
    </source>
</reference>